<evidence type="ECO:0000256" key="5">
    <source>
        <dbReference type="ARBA" id="ARBA00022833"/>
    </source>
</evidence>
<protein>
    <recommendedName>
        <fullName evidence="9">RING-type domain-containing protein</fullName>
    </recommendedName>
</protein>
<dbReference type="AlphaFoldDB" id="A0A2T3AHV8"/>
<dbReference type="EMBL" id="KZ678387">
    <property type="protein sequence ID" value="PSR98980.1"/>
    <property type="molecule type" value="Genomic_DNA"/>
</dbReference>
<reference evidence="10 11" key="1">
    <citation type="journal article" date="2018" name="Mycol. Prog.">
        <title>Coniella lustricola, a new species from submerged detritus.</title>
        <authorList>
            <person name="Raudabaugh D.B."/>
            <person name="Iturriaga T."/>
            <person name="Carver A."/>
            <person name="Mondo S."/>
            <person name="Pangilinan J."/>
            <person name="Lipzen A."/>
            <person name="He G."/>
            <person name="Amirebrahimi M."/>
            <person name="Grigoriev I.V."/>
            <person name="Miller A.N."/>
        </authorList>
    </citation>
    <scope>NUCLEOTIDE SEQUENCE [LARGE SCALE GENOMIC DNA]</scope>
    <source>
        <strain evidence="10 11">B22-T-1</strain>
    </source>
</reference>
<dbReference type="GO" id="GO:0045944">
    <property type="term" value="P:positive regulation of transcription by RNA polymerase II"/>
    <property type="evidence" value="ECO:0007669"/>
    <property type="project" value="TreeGrafter"/>
</dbReference>
<keyword evidence="5" id="KW-0862">Zinc</keyword>
<sequence>MTTPSGAGGKSFSTPTSSSYTTPFNQTPSTFDTHRRPIQITASPGAAPRKGQGQRKQHKNQRKPSYRDDDDDMAEYRAIRNASSRRGQTSITHLLNYSSPRPHFEHYNHSYNRNYRRNPTWGPGSGYHAADKARYVHANYRFIVSPKGDYTKQASDADEPLDWADILQVLASTESQAASCPICLSEPVAPRMAKCGHIFCLPCLTRFMQTNISDEPTAAEKKQRWRKCPICDDTIYLADTRPVRFYAGQESPLPRPGDDVVLRLMMRYDKSTLALPREGGAEVLSSGEAIPWHFAANALDYARMMRGTTEYMTEEHNREIEELTQQEKEDELMFNEGGEWTQKAIKAIEAAKEKVKDLGEVEVALAEASLQARTTQTRNPEHDFYFYTSPPHLYLAPLDIRILKTQYGAFSQFPSTLLPRVEHISTGNPIDDTLRKRARYLGHLPRGCLVSFLECDWTDIVTEDILASFKKDIDARRDRNHKKERQEERERLEAERIEADEYRRNAGRTNLGSTDEFAIRYSVEAEPDRLNLDDFLPLGAAATTPPNPRPGFTSLASMSTSPSTQRTVWGTPALPPSPGLAPVEPIHPADDGWLKEDQFLDSLSAAGLALQMEAFGLEDDVAGPSSSAAAAAPSSSNAAKGKGKKKQKQKITLMSTGGRRGN</sequence>
<keyword evidence="11" id="KW-1185">Reference proteome</keyword>
<evidence type="ECO:0000256" key="3">
    <source>
        <dbReference type="ARBA" id="ARBA00022723"/>
    </source>
</evidence>
<feature type="coiled-coil region" evidence="7">
    <location>
        <begin position="475"/>
        <end position="505"/>
    </location>
</feature>
<feature type="region of interest" description="Disordered" evidence="8">
    <location>
        <begin position="1"/>
        <end position="73"/>
    </location>
</feature>
<evidence type="ECO:0000256" key="8">
    <source>
        <dbReference type="SAM" id="MobiDB-lite"/>
    </source>
</evidence>
<dbReference type="InterPro" id="IPR017907">
    <property type="entry name" value="Znf_RING_CS"/>
</dbReference>
<dbReference type="InterPro" id="IPR013083">
    <property type="entry name" value="Znf_RING/FYVE/PHD"/>
</dbReference>
<dbReference type="CDD" id="cd16536">
    <property type="entry name" value="RING-HC_RNF10"/>
    <property type="match status" value="1"/>
</dbReference>
<dbReference type="SUPFAM" id="SSF57850">
    <property type="entry name" value="RING/U-box"/>
    <property type="match status" value="1"/>
</dbReference>
<feature type="compositionally biased region" description="Low complexity" evidence="8">
    <location>
        <begin position="11"/>
        <end position="24"/>
    </location>
</feature>
<dbReference type="PROSITE" id="PS00518">
    <property type="entry name" value="ZF_RING_1"/>
    <property type="match status" value="1"/>
</dbReference>
<dbReference type="GO" id="GO:0000976">
    <property type="term" value="F:transcription cis-regulatory region binding"/>
    <property type="evidence" value="ECO:0007669"/>
    <property type="project" value="TreeGrafter"/>
</dbReference>
<dbReference type="Pfam" id="PF00097">
    <property type="entry name" value="zf-C3HC4"/>
    <property type="match status" value="1"/>
</dbReference>
<dbReference type="InterPro" id="IPR001841">
    <property type="entry name" value="Znf_RING"/>
</dbReference>
<keyword evidence="7" id="KW-0175">Coiled coil</keyword>
<feature type="region of interest" description="Disordered" evidence="8">
    <location>
        <begin position="620"/>
        <end position="662"/>
    </location>
</feature>
<evidence type="ECO:0000259" key="9">
    <source>
        <dbReference type="PROSITE" id="PS50089"/>
    </source>
</evidence>
<keyword evidence="4 6" id="KW-0863">Zinc-finger</keyword>
<evidence type="ECO:0000256" key="2">
    <source>
        <dbReference type="ARBA" id="ARBA00022490"/>
    </source>
</evidence>
<dbReference type="Proteomes" id="UP000241462">
    <property type="component" value="Unassembled WGS sequence"/>
</dbReference>
<gene>
    <name evidence="10" type="ORF">BD289DRAFT_424865</name>
</gene>
<feature type="compositionally biased region" description="Basic residues" evidence="8">
    <location>
        <begin position="52"/>
        <end position="64"/>
    </location>
</feature>
<evidence type="ECO:0000256" key="7">
    <source>
        <dbReference type="SAM" id="Coils"/>
    </source>
</evidence>
<comment type="subcellular location">
    <subcellularLocation>
        <location evidence="1">Cytoplasm</location>
    </subcellularLocation>
</comment>
<dbReference type="InterPro" id="IPR039739">
    <property type="entry name" value="MAG2/RNF10"/>
</dbReference>
<dbReference type="Gene3D" id="3.30.40.10">
    <property type="entry name" value="Zinc/RING finger domain, C3HC4 (zinc finger)"/>
    <property type="match status" value="1"/>
</dbReference>
<evidence type="ECO:0000313" key="11">
    <source>
        <dbReference type="Proteomes" id="UP000241462"/>
    </source>
</evidence>
<dbReference type="SMART" id="SM00184">
    <property type="entry name" value="RING"/>
    <property type="match status" value="1"/>
</dbReference>
<organism evidence="10 11">
    <name type="scientific">Coniella lustricola</name>
    <dbReference type="NCBI Taxonomy" id="2025994"/>
    <lineage>
        <taxon>Eukaryota</taxon>
        <taxon>Fungi</taxon>
        <taxon>Dikarya</taxon>
        <taxon>Ascomycota</taxon>
        <taxon>Pezizomycotina</taxon>
        <taxon>Sordariomycetes</taxon>
        <taxon>Sordariomycetidae</taxon>
        <taxon>Diaporthales</taxon>
        <taxon>Schizoparmaceae</taxon>
        <taxon>Coniella</taxon>
    </lineage>
</organism>
<keyword evidence="3" id="KW-0479">Metal-binding</keyword>
<dbReference type="InterPro" id="IPR018957">
    <property type="entry name" value="Znf_C3HC4_RING-type"/>
</dbReference>
<feature type="domain" description="RING-type" evidence="9">
    <location>
        <begin position="180"/>
        <end position="232"/>
    </location>
</feature>
<evidence type="ECO:0000256" key="1">
    <source>
        <dbReference type="ARBA" id="ARBA00004496"/>
    </source>
</evidence>
<evidence type="ECO:0000256" key="6">
    <source>
        <dbReference type="PROSITE-ProRule" id="PRU00175"/>
    </source>
</evidence>
<evidence type="ECO:0000256" key="4">
    <source>
        <dbReference type="ARBA" id="ARBA00022771"/>
    </source>
</evidence>
<dbReference type="OrthoDB" id="302966at2759"/>
<dbReference type="InParanoid" id="A0A2T3AHV8"/>
<keyword evidence="2" id="KW-0963">Cytoplasm</keyword>
<dbReference type="PANTHER" id="PTHR12983">
    <property type="entry name" value="RING FINGER 10 FAMILY MEMBER"/>
    <property type="match status" value="1"/>
</dbReference>
<dbReference type="GO" id="GO:0005737">
    <property type="term" value="C:cytoplasm"/>
    <property type="evidence" value="ECO:0007669"/>
    <property type="project" value="UniProtKB-SubCell"/>
</dbReference>
<dbReference type="FunCoup" id="A0A2T3AHV8">
    <property type="interactions" value="578"/>
</dbReference>
<dbReference type="PANTHER" id="PTHR12983:SF9">
    <property type="entry name" value="E3 UBIQUITIN-PROTEIN LIGASE RNF10"/>
    <property type="match status" value="1"/>
</dbReference>
<dbReference type="PROSITE" id="PS50089">
    <property type="entry name" value="ZF_RING_2"/>
    <property type="match status" value="1"/>
</dbReference>
<feature type="compositionally biased region" description="Low complexity" evidence="8">
    <location>
        <begin position="622"/>
        <end position="640"/>
    </location>
</feature>
<name>A0A2T3AHV8_9PEZI</name>
<proteinExistence type="predicted"/>
<dbReference type="GO" id="GO:0008270">
    <property type="term" value="F:zinc ion binding"/>
    <property type="evidence" value="ECO:0007669"/>
    <property type="project" value="UniProtKB-KW"/>
</dbReference>
<accession>A0A2T3AHV8</accession>
<evidence type="ECO:0000313" key="10">
    <source>
        <dbReference type="EMBL" id="PSR98980.1"/>
    </source>
</evidence>
<dbReference type="STRING" id="2025994.A0A2T3AHV8"/>